<name>A0AAV4XAI0_9ARAC</name>
<accession>A0AAV4XAI0</accession>
<keyword evidence="2" id="KW-1185">Reference proteome</keyword>
<protein>
    <submittedName>
        <fullName evidence="1">Uncharacterized protein</fullName>
    </submittedName>
</protein>
<sequence>MRLQFTNALKGRFFYICTAILEVNSSTRQSEVFEKFSPPLPEREDKNVKDKKISIRKSGDCCSQEIGSPRSIQRTGKMAAAKGWRTLLKITIVSRTYPACSFFLLIIPAMKQFRPDEPVVWCAGFAPVADESLSGSIPPSGRRSHGNIKHMLCV</sequence>
<proteinExistence type="predicted"/>
<evidence type="ECO:0000313" key="1">
    <source>
        <dbReference type="EMBL" id="GIY90799.1"/>
    </source>
</evidence>
<reference evidence="1 2" key="1">
    <citation type="submission" date="2021-06" db="EMBL/GenBank/DDBJ databases">
        <title>Caerostris darwini draft genome.</title>
        <authorList>
            <person name="Kono N."/>
            <person name="Arakawa K."/>
        </authorList>
    </citation>
    <scope>NUCLEOTIDE SEQUENCE [LARGE SCALE GENOMIC DNA]</scope>
</reference>
<dbReference type="AlphaFoldDB" id="A0AAV4XAI0"/>
<evidence type="ECO:0000313" key="2">
    <source>
        <dbReference type="Proteomes" id="UP001054837"/>
    </source>
</evidence>
<dbReference type="EMBL" id="BPLQ01015721">
    <property type="protein sequence ID" value="GIY90799.1"/>
    <property type="molecule type" value="Genomic_DNA"/>
</dbReference>
<organism evidence="1 2">
    <name type="scientific">Caerostris darwini</name>
    <dbReference type="NCBI Taxonomy" id="1538125"/>
    <lineage>
        <taxon>Eukaryota</taxon>
        <taxon>Metazoa</taxon>
        <taxon>Ecdysozoa</taxon>
        <taxon>Arthropoda</taxon>
        <taxon>Chelicerata</taxon>
        <taxon>Arachnida</taxon>
        <taxon>Araneae</taxon>
        <taxon>Araneomorphae</taxon>
        <taxon>Entelegynae</taxon>
        <taxon>Araneoidea</taxon>
        <taxon>Araneidae</taxon>
        <taxon>Caerostris</taxon>
    </lineage>
</organism>
<dbReference type="Proteomes" id="UP001054837">
    <property type="component" value="Unassembled WGS sequence"/>
</dbReference>
<gene>
    <name evidence="1" type="ORF">CDAR_373101</name>
</gene>
<comment type="caution">
    <text evidence="1">The sequence shown here is derived from an EMBL/GenBank/DDBJ whole genome shotgun (WGS) entry which is preliminary data.</text>
</comment>